<dbReference type="Pfam" id="PF00931">
    <property type="entry name" value="NB-ARC"/>
    <property type="match status" value="1"/>
</dbReference>
<dbReference type="PROSITE" id="PS50005">
    <property type="entry name" value="TPR"/>
    <property type="match status" value="3"/>
</dbReference>
<comment type="subcellular location">
    <subcellularLocation>
        <location evidence="1">Cytoplasm</location>
        <location evidence="1">Cytoskeleton</location>
    </subcellularLocation>
</comment>
<dbReference type="SMART" id="SM00028">
    <property type="entry name" value="TPR"/>
    <property type="match status" value="5"/>
</dbReference>
<dbReference type="InterPro" id="IPR000157">
    <property type="entry name" value="TIR_dom"/>
</dbReference>
<dbReference type="Gene3D" id="3.40.50.300">
    <property type="entry name" value="P-loop containing nucleotide triphosphate hydrolases"/>
    <property type="match status" value="1"/>
</dbReference>
<dbReference type="GO" id="GO:0007018">
    <property type="term" value="P:microtubule-based movement"/>
    <property type="evidence" value="ECO:0007669"/>
    <property type="project" value="TreeGrafter"/>
</dbReference>
<protein>
    <submittedName>
        <fullName evidence="12">Tetratricopeptide repeat protein</fullName>
    </submittedName>
</protein>
<organism evidence="12">
    <name type="scientific">Leptolyngbya boryana CZ1</name>
    <dbReference type="NCBI Taxonomy" id="3060204"/>
    <lineage>
        <taxon>Bacteria</taxon>
        <taxon>Bacillati</taxon>
        <taxon>Cyanobacteriota</taxon>
        <taxon>Cyanophyceae</taxon>
        <taxon>Leptolyngbyales</taxon>
        <taxon>Leptolyngbyaceae</taxon>
        <taxon>Leptolyngbya group</taxon>
        <taxon>Leptolyngbya</taxon>
    </lineage>
</organism>
<dbReference type="InterPro" id="IPR002182">
    <property type="entry name" value="NB-ARC"/>
</dbReference>
<evidence type="ECO:0000256" key="5">
    <source>
        <dbReference type="ARBA" id="ARBA00022737"/>
    </source>
</evidence>
<evidence type="ECO:0000256" key="6">
    <source>
        <dbReference type="ARBA" id="ARBA00022803"/>
    </source>
</evidence>
<feature type="repeat" description="TPR" evidence="10">
    <location>
        <begin position="718"/>
        <end position="751"/>
    </location>
</feature>
<dbReference type="Pfam" id="PF13424">
    <property type="entry name" value="TPR_12"/>
    <property type="match status" value="2"/>
</dbReference>
<dbReference type="AlphaFoldDB" id="A0AA97AR37"/>
<dbReference type="SUPFAM" id="SSF48452">
    <property type="entry name" value="TPR-like"/>
    <property type="match status" value="2"/>
</dbReference>
<feature type="repeat" description="TPR" evidence="10">
    <location>
        <begin position="634"/>
        <end position="667"/>
    </location>
</feature>
<dbReference type="GO" id="GO:0005737">
    <property type="term" value="C:cytoplasm"/>
    <property type="evidence" value="ECO:0007669"/>
    <property type="project" value="TreeGrafter"/>
</dbReference>
<evidence type="ECO:0000256" key="9">
    <source>
        <dbReference type="ARBA" id="ARBA00023212"/>
    </source>
</evidence>
<dbReference type="GO" id="GO:0005874">
    <property type="term" value="C:microtubule"/>
    <property type="evidence" value="ECO:0007669"/>
    <property type="project" value="UniProtKB-KW"/>
</dbReference>
<dbReference type="Pfam" id="PF13676">
    <property type="entry name" value="TIR_2"/>
    <property type="match status" value="1"/>
</dbReference>
<dbReference type="InterPro" id="IPR027417">
    <property type="entry name" value="P-loop_NTPase"/>
</dbReference>
<dbReference type="SUPFAM" id="SSF52200">
    <property type="entry name" value="Toll/Interleukin receptor TIR domain"/>
    <property type="match status" value="1"/>
</dbReference>
<gene>
    <name evidence="12" type="ORF">Q2T42_18535</name>
</gene>
<comment type="similarity">
    <text evidence="2">Belongs to the kinesin light chain family.</text>
</comment>
<dbReference type="PROSITE" id="PS50104">
    <property type="entry name" value="TIR"/>
    <property type="match status" value="1"/>
</dbReference>
<feature type="domain" description="TIR" evidence="11">
    <location>
        <begin position="5"/>
        <end position="137"/>
    </location>
</feature>
<dbReference type="GO" id="GO:0019894">
    <property type="term" value="F:kinesin binding"/>
    <property type="evidence" value="ECO:0007669"/>
    <property type="project" value="TreeGrafter"/>
</dbReference>
<dbReference type="Gene3D" id="3.40.50.10140">
    <property type="entry name" value="Toll/interleukin-1 receptor homology (TIR) domain"/>
    <property type="match status" value="1"/>
</dbReference>
<keyword evidence="6 10" id="KW-0802">TPR repeat</keyword>
<evidence type="ECO:0000256" key="1">
    <source>
        <dbReference type="ARBA" id="ARBA00004245"/>
    </source>
</evidence>
<dbReference type="PRINTS" id="PR00381">
    <property type="entry name" value="KINESINLIGHT"/>
</dbReference>
<keyword evidence="8" id="KW-0505">Motor protein</keyword>
<sequence>MRPETPVDFFISYNHHDRGFAEWIAWILEAERYRVVIQAWDFGAGGNFVLEMQKAASEAKRTIAVLSKYSLESGYVQAEWAAAFAKDPMGMERSLIPIRVGECTPQGLWAQIVYVDLVGVEEAEAEERVVQAAKRAVTKERGKPSEKPEYPRLQIESKPVYPPSIPENLPRLSDVFVGRAEDLKKLHEQVKTGKPTAISAIAGMGGIGKTELAAQYASQQRDLGVYPGGVLWLSARTDLSEQIIEFARYQLQLNIPEDVEPEMKVREIWKQWQQKETLIVLDDVKDYGAIRRFLPPQRSYFKVLLTTRSRFGSPVQNYEIKVLSEAASLELLRSLVGDGRIDQDLDTAKRVCEWLGYLPLGLELVGRYLARKKGTSIAKLWERLQAQRLAAKALLEAESGMTASLGVVAAFELSWQELNEDAQRLAMLLSLFALAEIPWSLVQACLPDADEEELEDLRDQQLVNLSLLSFERDGMYQIHQLLREFFAVKRSTMPEEEAMKRSFCAVMSAIADQMPSDWTLSSIEQFSATIPHLKEATTTLEPWLVDDDIYKPATRLGQFYKGQAAFAEAEEWYLHCRSISTQRLGESHPDVATSLNNLALLYSSQGRYEEAEPLYLQDLGLSRTLLGESHPAVATSLNNLAGLYYSQGRYEEAEPLYVQALELWRSLLGESHPDVTSSLNNLAALYESQGRYEEAEPLYVQALELSRTLLGESHPDVARSLNNLAGLYKSQGRYEEAEPLYLQALSIFYQRLGADHPNTQTVWGNFIEFLQQVMQHDRTSELSDHPTTRSILQELQSASE</sequence>
<dbReference type="Pfam" id="PF13374">
    <property type="entry name" value="TPR_10"/>
    <property type="match status" value="1"/>
</dbReference>
<evidence type="ECO:0000313" key="12">
    <source>
        <dbReference type="EMBL" id="WNZ43840.1"/>
    </source>
</evidence>
<evidence type="ECO:0000256" key="7">
    <source>
        <dbReference type="ARBA" id="ARBA00023054"/>
    </source>
</evidence>
<keyword evidence="5" id="KW-0677">Repeat</keyword>
<evidence type="ECO:0000259" key="11">
    <source>
        <dbReference type="PROSITE" id="PS50104"/>
    </source>
</evidence>
<feature type="repeat" description="TPR" evidence="10">
    <location>
        <begin position="676"/>
        <end position="709"/>
    </location>
</feature>
<evidence type="ECO:0000256" key="8">
    <source>
        <dbReference type="ARBA" id="ARBA00023175"/>
    </source>
</evidence>
<dbReference type="GO" id="GO:0007165">
    <property type="term" value="P:signal transduction"/>
    <property type="evidence" value="ECO:0007669"/>
    <property type="project" value="InterPro"/>
</dbReference>
<dbReference type="InterPro" id="IPR035897">
    <property type="entry name" value="Toll_tir_struct_dom_sf"/>
</dbReference>
<evidence type="ECO:0000256" key="3">
    <source>
        <dbReference type="ARBA" id="ARBA00022490"/>
    </source>
</evidence>
<evidence type="ECO:0000256" key="4">
    <source>
        <dbReference type="ARBA" id="ARBA00022701"/>
    </source>
</evidence>
<keyword evidence="4" id="KW-0493">Microtubule</keyword>
<dbReference type="InterPro" id="IPR011990">
    <property type="entry name" value="TPR-like_helical_dom_sf"/>
</dbReference>
<dbReference type="EMBL" id="CP130144">
    <property type="protein sequence ID" value="WNZ43840.1"/>
    <property type="molecule type" value="Genomic_DNA"/>
</dbReference>
<dbReference type="PANTHER" id="PTHR45783:SF3">
    <property type="entry name" value="KINESIN LIGHT CHAIN"/>
    <property type="match status" value="1"/>
</dbReference>
<dbReference type="GO" id="GO:0043531">
    <property type="term" value="F:ADP binding"/>
    <property type="evidence" value="ECO:0007669"/>
    <property type="project" value="InterPro"/>
</dbReference>
<dbReference type="Gene3D" id="1.25.40.10">
    <property type="entry name" value="Tetratricopeptide repeat domain"/>
    <property type="match status" value="2"/>
</dbReference>
<dbReference type="SUPFAM" id="SSF52540">
    <property type="entry name" value="P-loop containing nucleoside triphosphate hydrolases"/>
    <property type="match status" value="1"/>
</dbReference>
<dbReference type="RefSeq" id="WP_316426046.1">
    <property type="nucleotide sequence ID" value="NZ_CP130144.1"/>
</dbReference>
<dbReference type="PANTHER" id="PTHR45783">
    <property type="entry name" value="KINESIN LIGHT CHAIN"/>
    <property type="match status" value="1"/>
</dbReference>
<dbReference type="InterPro" id="IPR019734">
    <property type="entry name" value="TPR_rpt"/>
</dbReference>
<evidence type="ECO:0000256" key="10">
    <source>
        <dbReference type="PROSITE-ProRule" id="PRU00339"/>
    </source>
</evidence>
<evidence type="ECO:0000256" key="2">
    <source>
        <dbReference type="ARBA" id="ARBA00009622"/>
    </source>
</evidence>
<dbReference type="InterPro" id="IPR002151">
    <property type="entry name" value="Kinesin_light"/>
</dbReference>
<accession>A0AA97AR37</accession>
<keyword evidence="7" id="KW-0175">Coiled coil</keyword>
<keyword evidence="3" id="KW-0963">Cytoplasm</keyword>
<dbReference type="GO" id="GO:0005871">
    <property type="term" value="C:kinesin complex"/>
    <property type="evidence" value="ECO:0007669"/>
    <property type="project" value="InterPro"/>
</dbReference>
<reference evidence="12" key="2">
    <citation type="submission" date="2023-07" db="EMBL/GenBank/DDBJ databases">
        <authorList>
            <person name="Bai X.-H."/>
            <person name="Wang H.-H."/>
            <person name="Wang J."/>
            <person name="Ma M.-Y."/>
            <person name="Hu H.-H."/>
            <person name="Song Z.-L."/>
            <person name="Ma H.-G."/>
            <person name="Fan Y."/>
            <person name="Du C.-Y."/>
            <person name="Xu J.-C."/>
        </authorList>
    </citation>
    <scope>NUCLEOTIDE SEQUENCE</scope>
    <source>
        <strain evidence="12">CZ1</strain>
    </source>
</reference>
<proteinExistence type="inferred from homology"/>
<name>A0AA97AR37_LEPBY</name>
<reference evidence="12" key="1">
    <citation type="journal article" date="2023" name="Plants (Basel)">
        <title>Genomic Analysis of Leptolyngbya boryana CZ1 Reveals Efficient Carbon Fixation Modules.</title>
        <authorList>
            <person name="Bai X."/>
            <person name="Wang H."/>
            <person name="Cheng W."/>
            <person name="Wang J."/>
            <person name="Ma M."/>
            <person name="Hu H."/>
            <person name="Song Z."/>
            <person name="Ma H."/>
            <person name="Fan Y."/>
            <person name="Du C."/>
            <person name="Xu J."/>
        </authorList>
    </citation>
    <scope>NUCLEOTIDE SEQUENCE</scope>
    <source>
        <strain evidence="12">CZ1</strain>
    </source>
</reference>
<keyword evidence="9" id="KW-0206">Cytoskeleton</keyword>